<dbReference type="EMBL" id="MBPK01000011">
    <property type="protein sequence ID" value="PKT81935.1"/>
    <property type="molecule type" value="Genomic_DNA"/>
</dbReference>
<keyword evidence="2" id="KW-1185">Reference proteome</keyword>
<dbReference type="RefSeq" id="WP_257534865.1">
    <property type="nucleotide sequence ID" value="NZ_CP063530.1"/>
</dbReference>
<dbReference type="InterPro" id="IPR029063">
    <property type="entry name" value="SAM-dependent_MTases_sf"/>
</dbReference>
<evidence type="ECO:0000313" key="2">
    <source>
        <dbReference type="Proteomes" id="UP000233350"/>
    </source>
</evidence>
<name>A0A2N3PKJ0_9HELI</name>
<gene>
    <name evidence="1" type="ORF">BCM31_01775</name>
</gene>
<dbReference type="SUPFAM" id="SSF53335">
    <property type="entry name" value="S-adenosyl-L-methionine-dependent methyltransferases"/>
    <property type="match status" value="1"/>
</dbReference>
<comment type="caution">
    <text evidence="1">The sequence shown here is derived from an EMBL/GenBank/DDBJ whole genome shotgun (WGS) entry which is preliminary data.</text>
</comment>
<reference evidence="1 2" key="1">
    <citation type="submission" date="2016-07" db="EMBL/GenBank/DDBJ databases">
        <title>Detection of Helicobacter winghamensis from caecal content of red fox (Vulpes vulpes).</title>
        <authorList>
            <person name="Zanoni R.G."/>
            <person name="Florio D."/>
            <person name="Caffara M."/>
            <person name="Renzi M."/>
            <person name="Parisi A."/>
            <person name="Pasquali F."/>
            <person name="Manfreda G."/>
        </authorList>
    </citation>
    <scope>NUCLEOTIDE SEQUENCE [LARGE SCALE GENOMIC DNA]</scope>
    <source>
        <strain evidence="1 2">295_13</strain>
    </source>
</reference>
<organism evidence="1 2">
    <name type="scientific">Helicobacter winghamensis</name>
    <dbReference type="NCBI Taxonomy" id="157268"/>
    <lineage>
        <taxon>Bacteria</taxon>
        <taxon>Pseudomonadati</taxon>
        <taxon>Campylobacterota</taxon>
        <taxon>Epsilonproteobacteria</taxon>
        <taxon>Campylobacterales</taxon>
        <taxon>Helicobacteraceae</taxon>
        <taxon>Helicobacter</taxon>
    </lineage>
</organism>
<evidence type="ECO:0008006" key="3">
    <source>
        <dbReference type="Google" id="ProtNLM"/>
    </source>
</evidence>
<accession>A0A2N3PKJ0</accession>
<evidence type="ECO:0000313" key="1">
    <source>
        <dbReference type="EMBL" id="PKT81935.1"/>
    </source>
</evidence>
<protein>
    <recommendedName>
        <fullName evidence="3">Class I SAM-dependent methyltransferase</fullName>
    </recommendedName>
</protein>
<proteinExistence type="predicted"/>
<dbReference type="Pfam" id="PF13489">
    <property type="entry name" value="Methyltransf_23"/>
    <property type="match status" value="1"/>
</dbReference>
<dbReference type="Proteomes" id="UP000233350">
    <property type="component" value="Unassembled WGS sequence"/>
</dbReference>
<sequence>MLQYIKREKCPITDTNDYEVLSSKPYPLFAGCMDDANKDLDLVPIQEWVIFKESGVIALSKLIPLEILYKNGHDAGAIGDLWEEHHREFAKFIVKFSPNSILEIGGGHGKLSLEVFKNTDINSKPKWTIIEPNSTSKNEGVEYIDGFFGKQELIGEFDCIVHSHTFEHIYQPHSFLQDCCKSLVGGGVYDIYFAQYAKMARKQMD</sequence>
<dbReference type="Gene3D" id="3.40.50.150">
    <property type="entry name" value="Vaccinia Virus protein VP39"/>
    <property type="match status" value="1"/>
</dbReference>
<dbReference type="AlphaFoldDB" id="A0A2N3PKJ0"/>